<name>A0A941DWN4_9BURK</name>
<evidence type="ECO:0000256" key="1">
    <source>
        <dbReference type="SAM" id="MobiDB-lite"/>
    </source>
</evidence>
<dbReference type="AlphaFoldDB" id="A0A941DWN4"/>
<feature type="compositionally biased region" description="Polar residues" evidence="1">
    <location>
        <begin position="87"/>
        <end position="99"/>
    </location>
</feature>
<feature type="signal peptide" evidence="2">
    <location>
        <begin position="1"/>
        <end position="22"/>
    </location>
</feature>
<reference evidence="3" key="1">
    <citation type="submission" date="2021-04" db="EMBL/GenBank/DDBJ databases">
        <title>novel species isolated from subtropical streams in China.</title>
        <authorList>
            <person name="Lu H."/>
        </authorList>
    </citation>
    <scope>NUCLEOTIDE SEQUENCE</scope>
    <source>
        <strain evidence="3">FT137W</strain>
    </source>
</reference>
<feature type="chain" id="PRO_5037850829" description="DUF4124 domain-containing protein" evidence="2">
    <location>
        <begin position="23"/>
        <end position="150"/>
    </location>
</feature>
<keyword evidence="2" id="KW-0732">Signal</keyword>
<evidence type="ECO:0000313" key="3">
    <source>
        <dbReference type="EMBL" id="MBR7798714.1"/>
    </source>
</evidence>
<dbReference type="EMBL" id="JAGSPJ010000001">
    <property type="protein sequence ID" value="MBR7798714.1"/>
    <property type="molecule type" value="Genomic_DNA"/>
</dbReference>
<evidence type="ECO:0000313" key="4">
    <source>
        <dbReference type="Proteomes" id="UP000678545"/>
    </source>
</evidence>
<protein>
    <recommendedName>
        <fullName evidence="5">DUF4124 domain-containing protein</fullName>
    </recommendedName>
</protein>
<dbReference type="RefSeq" id="WP_212673860.1">
    <property type="nucleotide sequence ID" value="NZ_JAGSPJ010000001.1"/>
</dbReference>
<comment type="caution">
    <text evidence="3">The sequence shown here is derived from an EMBL/GenBank/DDBJ whole genome shotgun (WGS) entry which is preliminary data.</text>
</comment>
<evidence type="ECO:0000256" key="2">
    <source>
        <dbReference type="SAM" id="SignalP"/>
    </source>
</evidence>
<evidence type="ECO:0008006" key="5">
    <source>
        <dbReference type="Google" id="ProtNLM"/>
    </source>
</evidence>
<organism evidence="3 4">
    <name type="scientific">Undibacterium fentianense</name>
    <dbReference type="NCBI Taxonomy" id="2828728"/>
    <lineage>
        <taxon>Bacteria</taxon>
        <taxon>Pseudomonadati</taxon>
        <taxon>Pseudomonadota</taxon>
        <taxon>Betaproteobacteria</taxon>
        <taxon>Burkholderiales</taxon>
        <taxon>Oxalobacteraceae</taxon>
        <taxon>Undibacterium</taxon>
    </lineage>
</organism>
<dbReference type="Proteomes" id="UP000678545">
    <property type="component" value="Unassembled WGS sequence"/>
</dbReference>
<feature type="region of interest" description="Disordered" evidence="1">
    <location>
        <begin position="78"/>
        <end position="150"/>
    </location>
</feature>
<feature type="compositionally biased region" description="Basic and acidic residues" evidence="1">
    <location>
        <begin position="117"/>
        <end position="150"/>
    </location>
</feature>
<sequence>MKNTWYKSFFLLGLGFIQYAVADTAVFKCIENGKTIFSQVPCKGVLSTPVDIKTTAPTPADQLEAKKTYQRTLKEMRQLEKSRHQAESQQAAIDRQLSNKAAARNKRCEAQQMKSKWAKEDVKNSQPRNEMKAQQKLKRAQEKAEFVCKN</sequence>
<proteinExistence type="predicted"/>
<gene>
    <name evidence="3" type="ORF">KDM90_01650</name>
</gene>
<keyword evidence="4" id="KW-1185">Reference proteome</keyword>
<accession>A0A941DWN4</accession>